<evidence type="ECO:0000313" key="2">
    <source>
        <dbReference type="EMBL" id="KAJ5340327.1"/>
    </source>
</evidence>
<feature type="compositionally biased region" description="Polar residues" evidence="1">
    <location>
        <begin position="1"/>
        <end position="11"/>
    </location>
</feature>
<reference evidence="2" key="1">
    <citation type="submission" date="2022-12" db="EMBL/GenBank/DDBJ databases">
        <authorList>
            <person name="Petersen C."/>
        </authorList>
    </citation>
    <scope>NUCLEOTIDE SEQUENCE</scope>
    <source>
        <strain evidence="2">IBT 35675</strain>
    </source>
</reference>
<accession>A0A9W9UGQ1</accession>
<dbReference type="Proteomes" id="UP001148299">
    <property type="component" value="Unassembled WGS sequence"/>
</dbReference>
<comment type="caution">
    <text evidence="2">The sequence shown here is derived from an EMBL/GenBank/DDBJ whole genome shotgun (WGS) entry which is preliminary data.</text>
</comment>
<feature type="region of interest" description="Disordered" evidence="1">
    <location>
        <begin position="223"/>
        <end position="252"/>
    </location>
</feature>
<gene>
    <name evidence="2" type="ORF">N7541_009451</name>
</gene>
<feature type="region of interest" description="Disordered" evidence="1">
    <location>
        <begin position="1"/>
        <end position="27"/>
    </location>
</feature>
<name>A0A9W9UGQ1_PENBR</name>
<organism evidence="2 3">
    <name type="scientific">Penicillium brevicompactum</name>
    <dbReference type="NCBI Taxonomy" id="5074"/>
    <lineage>
        <taxon>Eukaryota</taxon>
        <taxon>Fungi</taxon>
        <taxon>Dikarya</taxon>
        <taxon>Ascomycota</taxon>
        <taxon>Pezizomycotina</taxon>
        <taxon>Eurotiomycetes</taxon>
        <taxon>Eurotiomycetidae</taxon>
        <taxon>Eurotiales</taxon>
        <taxon>Aspergillaceae</taxon>
        <taxon>Penicillium</taxon>
    </lineage>
</organism>
<reference evidence="2" key="2">
    <citation type="journal article" date="2023" name="IMA Fungus">
        <title>Comparative genomic study of the Penicillium genus elucidates a diverse pangenome and 15 lateral gene transfer events.</title>
        <authorList>
            <person name="Petersen C."/>
            <person name="Sorensen T."/>
            <person name="Nielsen M.R."/>
            <person name="Sondergaard T.E."/>
            <person name="Sorensen J.L."/>
            <person name="Fitzpatrick D.A."/>
            <person name="Frisvad J.C."/>
            <person name="Nielsen K.L."/>
        </authorList>
    </citation>
    <scope>NUCLEOTIDE SEQUENCE</scope>
    <source>
        <strain evidence="2">IBT 35675</strain>
    </source>
</reference>
<evidence type="ECO:0000256" key="1">
    <source>
        <dbReference type="SAM" id="MobiDB-lite"/>
    </source>
</evidence>
<keyword evidence="3" id="KW-1185">Reference proteome</keyword>
<dbReference type="EMBL" id="JAPZBR010000008">
    <property type="protein sequence ID" value="KAJ5340327.1"/>
    <property type="molecule type" value="Genomic_DNA"/>
</dbReference>
<sequence length="252" mass="28490">MNKTIESTAAMTNDAPPPYQTDAPPAYSPIPYQALDNPVFYHINRPLSDYEIYSGDEVLSFYVEIRTWNISKADLRFYQGNKDSGQKVAECRYGENMNPSQCDAGWLRQRNASHNLGGKMAVAWWTGSTRDSPRAVQYRFAAMVDQPEMIEQEPIVKTPKTFVWMKSSDLVLLEEETRTIAALVHETTSDPSKCGTLEIIVSYGNDFNLIVLSTLVALFEKQRRHGKRTSRNPGEESLRGKIGGIMGTVKRW</sequence>
<dbReference type="AlphaFoldDB" id="A0A9W9UGQ1"/>
<protein>
    <submittedName>
        <fullName evidence="2">Uncharacterized protein</fullName>
    </submittedName>
</protein>
<proteinExistence type="predicted"/>
<evidence type="ECO:0000313" key="3">
    <source>
        <dbReference type="Proteomes" id="UP001148299"/>
    </source>
</evidence>